<dbReference type="InterPro" id="IPR025110">
    <property type="entry name" value="AMP-bd_C"/>
</dbReference>
<proteinExistence type="inferred from homology"/>
<dbReference type="PROSITE" id="PS50075">
    <property type="entry name" value="CARRIER"/>
    <property type="match status" value="4"/>
</dbReference>
<dbReference type="CDD" id="cd05930">
    <property type="entry name" value="A_NRPS"/>
    <property type="match status" value="2"/>
</dbReference>
<dbReference type="InterPro" id="IPR045851">
    <property type="entry name" value="AMP-bd_C_sf"/>
</dbReference>
<dbReference type="NCBIfam" id="TIGR01733">
    <property type="entry name" value="AA-adenyl-dom"/>
    <property type="match status" value="3"/>
</dbReference>
<keyword evidence="9" id="KW-1185">Reference proteome</keyword>
<dbReference type="GO" id="GO:0044550">
    <property type="term" value="P:secondary metabolite biosynthetic process"/>
    <property type="evidence" value="ECO:0007669"/>
    <property type="project" value="UniProtKB-ARBA"/>
</dbReference>
<dbReference type="InterPro" id="IPR006162">
    <property type="entry name" value="Ppantetheine_attach_site"/>
</dbReference>
<dbReference type="InterPro" id="IPR010071">
    <property type="entry name" value="AA_adenyl_dom"/>
</dbReference>
<dbReference type="PROSITE" id="PS00012">
    <property type="entry name" value="PHOSPHOPANTETHEINE"/>
    <property type="match status" value="4"/>
</dbReference>
<dbReference type="FunFam" id="3.30.559.10:FF:000012">
    <property type="entry name" value="Non-ribosomal peptide synthetase"/>
    <property type="match status" value="3"/>
</dbReference>
<dbReference type="SUPFAM" id="SSF56801">
    <property type="entry name" value="Acetyl-CoA synthetase-like"/>
    <property type="match status" value="3"/>
</dbReference>
<evidence type="ECO:0000313" key="9">
    <source>
        <dbReference type="Proteomes" id="UP000319732"/>
    </source>
</evidence>
<dbReference type="PROSITE" id="PS00455">
    <property type="entry name" value="AMP_BINDING"/>
    <property type="match status" value="2"/>
</dbReference>
<dbReference type="FunFam" id="3.40.50.980:FF:000002">
    <property type="entry name" value="Enterobactin synthetase component F"/>
    <property type="match status" value="1"/>
</dbReference>
<gene>
    <name evidence="8" type="ORF">FKG94_27895</name>
</gene>
<feature type="domain" description="Carrier" evidence="7">
    <location>
        <begin position="16"/>
        <end position="91"/>
    </location>
</feature>
<dbReference type="FunFam" id="3.30.300.30:FF:000010">
    <property type="entry name" value="Enterobactin synthetase component F"/>
    <property type="match status" value="3"/>
</dbReference>
<dbReference type="Gene3D" id="3.30.559.10">
    <property type="entry name" value="Chloramphenicol acetyltransferase-like domain"/>
    <property type="match status" value="3"/>
</dbReference>
<dbReference type="Gene3D" id="3.40.50.12780">
    <property type="entry name" value="N-terminal domain of ligase-like"/>
    <property type="match status" value="1"/>
</dbReference>
<comment type="caution">
    <text evidence="8">The sequence shown here is derived from an EMBL/GenBank/DDBJ whole genome shotgun (WGS) entry which is preliminary data.</text>
</comment>
<dbReference type="FunFam" id="3.30.559.30:FF:000001">
    <property type="entry name" value="Non-ribosomal peptide synthetase"/>
    <property type="match status" value="1"/>
</dbReference>
<dbReference type="Pfam" id="PF00668">
    <property type="entry name" value="Condensation"/>
    <property type="match status" value="3"/>
</dbReference>
<dbReference type="Gene3D" id="1.10.1200.10">
    <property type="entry name" value="ACP-like"/>
    <property type="match status" value="4"/>
</dbReference>
<reference evidence="8 9" key="1">
    <citation type="submission" date="2019-06" db="EMBL/GenBank/DDBJ databases">
        <title>Whole genome sequence for Cellvibrionaceae sp. R142.</title>
        <authorList>
            <person name="Wang G."/>
        </authorList>
    </citation>
    <scope>NUCLEOTIDE SEQUENCE [LARGE SCALE GENOMIC DNA]</scope>
    <source>
        <strain evidence="8 9">R142</strain>
    </source>
</reference>
<dbReference type="CDD" id="cd17643">
    <property type="entry name" value="A_NRPS_Cytc1-like"/>
    <property type="match status" value="1"/>
</dbReference>
<keyword evidence="4" id="KW-0597">Phosphoprotein</keyword>
<feature type="region of interest" description="Disordered" evidence="6">
    <location>
        <begin position="3085"/>
        <end position="3120"/>
    </location>
</feature>
<dbReference type="NCBIfam" id="NF003417">
    <property type="entry name" value="PRK04813.1"/>
    <property type="match status" value="4"/>
</dbReference>
<dbReference type="Pfam" id="PF00501">
    <property type="entry name" value="AMP-binding"/>
    <property type="match status" value="3"/>
</dbReference>
<dbReference type="FunFam" id="1.10.1200.10:FF:000005">
    <property type="entry name" value="Nonribosomal peptide synthetase 1"/>
    <property type="match status" value="1"/>
</dbReference>
<evidence type="ECO:0000313" key="8">
    <source>
        <dbReference type="EMBL" id="TQV65954.1"/>
    </source>
</evidence>
<dbReference type="GO" id="GO:0072330">
    <property type="term" value="P:monocarboxylic acid biosynthetic process"/>
    <property type="evidence" value="ECO:0007669"/>
    <property type="project" value="UniProtKB-ARBA"/>
</dbReference>
<protein>
    <submittedName>
        <fullName evidence="8">Amino acid adenylation domain-containing protein</fullName>
    </submittedName>
</protein>
<evidence type="ECO:0000256" key="2">
    <source>
        <dbReference type="ARBA" id="ARBA00006432"/>
    </source>
</evidence>
<comment type="similarity">
    <text evidence="2">Belongs to the ATP-dependent AMP-binding enzyme family.</text>
</comment>
<dbReference type="EMBL" id="VHSG01000047">
    <property type="protein sequence ID" value="TQV65954.1"/>
    <property type="molecule type" value="Genomic_DNA"/>
</dbReference>
<dbReference type="PANTHER" id="PTHR45527">
    <property type="entry name" value="NONRIBOSOMAL PEPTIDE SYNTHETASE"/>
    <property type="match status" value="1"/>
</dbReference>
<dbReference type="GO" id="GO:0005829">
    <property type="term" value="C:cytosol"/>
    <property type="evidence" value="ECO:0007669"/>
    <property type="project" value="TreeGrafter"/>
</dbReference>
<feature type="domain" description="Carrier" evidence="7">
    <location>
        <begin position="1080"/>
        <end position="1155"/>
    </location>
</feature>
<dbReference type="Pfam" id="PF13193">
    <property type="entry name" value="AMP-binding_C"/>
    <property type="match status" value="3"/>
</dbReference>
<dbReference type="PANTHER" id="PTHR45527:SF14">
    <property type="entry name" value="PLIPASTATIN SYNTHASE SUBUNIT B"/>
    <property type="match status" value="1"/>
</dbReference>
<dbReference type="InterPro" id="IPR042099">
    <property type="entry name" value="ANL_N_sf"/>
</dbReference>
<dbReference type="SMART" id="SM00823">
    <property type="entry name" value="PKS_PP"/>
    <property type="match status" value="4"/>
</dbReference>
<dbReference type="Gene3D" id="3.30.300.30">
    <property type="match status" value="3"/>
</dbReference>
<dbReference type="InterPro" id="IPR023213">
    <property type="entry name" value="CAT-like_dom_sf"/>
</dbReference>
<feature type="domain" description="Carrier" evidence="7">
    <location>
        <begin position="2157"/>
        <end position="2232"/>
    </location>
</feature>
<dbReference type="InterPro" id="IPR009081">
    <property type="entry name" value="PP-bd_ACP"/>
</dbReference>
<dbReference type="InterPro" id="IPR001242">
    <property type="entry name" value="Condensation_dom"/>
</dbReference>
<dbReference type="SUPFAM" id="SSF52777">
    <property type="entry name" value="CoA-dependent acyltransferases"/>
    <property type="match status" value="6"/>
</dbReference>
<keyword evidence="5" id="KW-0436">Ligase</keyword>
<dbReference type="FunFam" id="1.10.1200.10:FF:000016">
    <property type="entry name" value="Non-ribosomal peptide synthase"/>
    <property type="match status" value="2"/>
</dbReference>
<organism evidence="8 9">
    <name type="scientific">Exilibacterium tricleocarpae</name>
    <dbReference type="NCBI Taxonomy" id="2591008"/>
    <lineage>
        <taxon>Bacteria</taxon>
        <taxon>Pseudomonadati</taxon>
        <taxon>Pseudomonadota</taxon>
        <taxon>Gammaproteobacteria</taxon>
        <taxon>Cellvibrionales</taxon>
        <taxon>Cellvibrionaceae</taxon>
        <taxon>Exilibacterium</taxon>
    </lineage>
</organism>
<comment type="cofactor">
    <cofactor evidence="1">
        <name>pantetheine 4'-phosphate</name>
        <dbReference type="ChEBI" id="CHEBI:47942"/>
    </cofactor>
</comment>
<feature type="non-terminal residue" evidence="8">
    <location>
        <position position="1"/>
    </location>
</feature>
<evidence type="ECO:0000256" key="3">
    <source>
        <dbReference type="ARBA" id="ARBA00022450"/>
    </source>
</evidence>
<dbReference type="GO" id="GO:0031177">
    <property type="term" value="F:phosphopantetheine binding"/>
    <property type="evidence" value="ECO:0007669"/>
    <property type="project" value="InterPro"/>
</dbReference>
<dbReference type="FunFam" id="3.40.50.980:FF:000001">
    <property type="entry name" value="Non-ribosomal peptide synthetase"/>
    <property type="match status" value="2"/>
</dbReference>
<accession>A0A545SLU5</accession>
<dbReference type="OrthoDB" id="9761989at2"/>
<dbReference type="InterPro" id="IPR000873">
    <property type="entry name" value="AMP-dep_synth/lig_dom"/>
</dbReference>
<sequence length="3361" mass="366048">LPDPDAHALQAETYEAPVGEIEQVLADIWQALLGVARVGRRDNFYQLGGHSLLAIRLVAAVQQRLGRALSIREVFEHPVLKDLSHQLNAAHFITREPIAAVARDKPLPLSWAQQRLWFLAQLDGAGEAYHLPVALRLCGPLAVPALEATLATIVARHEVLRTVFTQTHGEARQVIRPTADFVLAHRDLSHLEEEARERSVKAQAQEAAAAAFDLKHGPLLRGCLLRLSPREHVLLLTLHHIVADAWSMQVLAREINTLYLAYRAGAADPLPPLPIHYADYAVWQRRWLAGSARERQEAYWQKHLQDAPALLELPVDRARPAQQSYRGDSIAVTLAHDTVARIKALAQAQGLTLHMVLYTAWVLVLSRLSGQDRIVVGTPVANRQRPELEGLIGFFVNTLPLCADLSDNPGVAELLQRVKALSLAGYAHQDVPFERIVEVVQPVRSMSHSPVFQVLFNLEPDVDNALELPELQVRTLAGHYTNAQFDLSLSLRDGAAGITGRLEYATALFERETVERWVTYFLQALDNLGTDLQQPVHTLEILPQAERERLSAPGRQVQPANSHRLLHELFEAQVAANPNAVALVYEGDRLSYTQLNRRANQLAHHLIERGVAPETLVGICMEPAPAVVIGILAVLKAGGAYVPLDPASPEARLAFQLDDAKLSIILTDSASLPALSGAAGEVLCLDDESLQKALADRPPHSPVVELQADSLAYVIYTSGSTGWPKGVLVEHRNVCRLFRATESNFDFKETDVWTLFHSFAFDFSVWELWGALLHGGRLVLVPKMVARSAPEFYTLLARERVTVLNQTPSAFNPLMEVEQDDDAPALSLRYIIFGGEALNPSMLAPWVRRHGDSVQLINMYGITETTVHVTWRPLAAADILQASGLSVMGRPLADLSVLLLTAHGALAPPGAVGEIYVGGAGLARGYLQRADLTRERFIAHPFSPGERLYRTGDLARYSRDGELVYLGRSDQQIKLRGFRIELGEIETQLAAHPDVAAAVVELRESSAGNPQLAAYVTAPDGGAPSLPVLRQYLHNRLPEYMLPSALVVLAALPLTANGKVDRKALPAPDNRGVSSPSYAPPLGETEQILAAIWKALLGIERVGRWDNFFELGGHSLLAIRLLSMVQERLGRALSIRALFENPGLAALAHRLDAAHFVTPEPIVPADRDRPLPLSWSQQRLWFIAQLEGAGQAYHLPAALHLRGVLSVAALERTLATLIARHEVLRTVFNEQQGEPCQEIRPPGDFELPQEDLSELSPAARRQAVDTRARAELASPFDLRAGPLFRARLLRLGAREHVLLVTMHHIVSDAWSMGVLVDEFNQLYRAYQADKPDPLPPQFIQYADYAVWQRRWLVGAELERQEAYWQSHLDGAPPLLSLPTDRPRPARQSYRGDSVAITLSPVVSERLRALASAEGLTLHMVLFTAWVIVLARLSGQEQIVVGTPVANRQRRELEGLLGFFVNTLPLRADLSGEPTVRELLLRVKELSLAGYAHQDVPFERMVEILQPARTMSHSPLFQVFFNLDNDTGKAVELAGLQVTAADTRVAIAKFDLLLSLQDRGTDISGQLDFAADLFYRATIERWAGYFTRLVETLADACEQPVQQVDILPAGERRRLLGDCGPTEVTDRAAGLIHKLFEKQVEHNPQALAVLDRERRLTFAELNSDANRLAHELIARGVGPDTRVGIYMTRAAELVTGILGILKAGAAYVPLEPGAPAARLSFQIQDAGLDIVLTQQALASAAPLASTRALCLDDGAVRDRLAKRSAANPAVEAVGLNSGHLAYVIYTSGSTGHPKGVEVVHSGVVNYLHHTTKNYFPTAAGAVVNTALSFDATVTSLLGPLAAGKYVRLLEPDSFENEIAALQTLLASAVDVLVFKMTPVHLQALLQNFGDTDCVSRLPHQLVIGGEQLHRSLVSAWKRRLLPNATFINEYGPTETVVGCATFTLAGPADLPDDTASVPIGRPIANTQLYVVDNYLHIVPTGVVGELLIGGAGLARGYLQQAQLTADKFIVDPFAKAPARLVYRTGDLVRRRGDGNLEFIGRTDNQVKLRGFRIELGEIESQLAALPPVREAAVVLHREVSSDDGGGRASLVAYASVSDEGEFQAQAIREQLAANLPEYMLPSQFILLPSLPLTVNGKVDRQALPAPAVACPSTAEREPPRGETERVLVDIWQRLLQRESVGRSDDFYALGGHSLLGLRLVAEVQQRLAKPLSIRELFEHPRLRDLAQRLDAADFVTQAPVTPAAGCHPIPLSWAQQRLWFIAQLDEAQPAYHIPVALRLRGELSVAALRAALDGVLARHEILRTVFEQHRGEPRQVVLPAPAFDLLSVDLTALPAAARQRAVTDETAKEAARPFDLSRGPLIRGRLLQVQASEYALLITMHHIVSDAWSLDILINDINILYRAHLAGAADPLPPLPVQYGDYAVWQREHLSGAQMEAQAAYWQAHLQGAPALLALPTDRPRPASQSYRGDVLEVALPQSSVEAARALATEAGLTLHMFFQTAWVILLSRLSGQDQVVVGTPVANRQRLELQSLVGFFVNTLALRIDLSGNPGVGELLARVKAANLAGYARQDVPFEQVVELVQPLRSASHSPLFQVLFNFDYAFDNTLALADVKVSALEKKQTSVQFDLSLSLKDGAAGIAGTLEYATDLFDRATVERWMVYYTRLVDALVANPQASIAQLAILPAAERRLLLTRGDRGEAAGGDAVSIHGLFETRARRHPGAVAAEQGEAQLTYATLNARANQLAHYLLSRAVEPGELVGLYLPRSLDFLVAMLGILKAGAAYVVLDTDQPPARLQQIRRSADLRLLVSCTTLAQGDFADGLCLDDTELQAGLAAAPTDNPNLPIAADSPAYAYFTSGSSGRPKGALNSHRGVVSTMLAMADELALTPADRVLQFAALGFDVVVEEIYPAWFAGATVVLRESDALLDAAGLQALLARRRITVCELMSGYWSLWLAYLEQQGQRPPAGLRAVLLGGDRVAVKDYRRFQSFGVAVLGVFGLTETGCTSLVYRPGAVAPGEGYLPAGRPLANTRVYVLDAGGQPVPVGVAGELYIGGAGVGLGYVGEPQLSRERFIADPFDTELSVSETSVSESSVSESSVSESSVSESSVSESSVSESSAPEFLAPEPARLFKTGDRVRWLPDAAGAPDTIEFLGRLDQQIKLRGFRIELGDIEAHLLAHAAVREAVVVQHKTGADGARLVAYVTLEATTVTAASLRDHLKASLSDYMIPAAFIVMQSLPLTGHGKIDRSALPEPDAGQLAAREYQAPQGETEVALAAIWQDLLALETVGRQDDFFELGGHSLLIMQLINAIDFKFGVQIPLGVLYQKSGFIEAAEIIDIYLYRIAAQETLGGAAGELEEGII</sequence>
<dbReference type="Gene3D" id="2.30.38.10">
    <property type="entry name" value="Luciferase, Domain 3"/>
    <property type="match status" value="2"/>
</dbReference>
<dbReference type="GO" id="GO:0016874">
    <property type="term" value="F:ligase activity"/>
    <property type="evidence" value="ECO:0007669"/>
    <property type="project" value="UniProtKB-KW"/>
</dbReference>
<dbReference type="GO" id="GO:0043041">
    <property type="term" value="P:amino acid activation for nonribosomal peptide biosynthetic process"/>
    <property type="evidence" value="ECO:0007669"/>
    <property type="project" value="TreeGrafter"/>
</dbReference>
<evidence type="ECO:0000259" key="7">
    <source>
        <dbReference type="PROSITE" id="PS50075"/>
    </source>
</evidence>
<evidence type="ECO:0000256" key="4">
    <source>
        <dbReference type="ARBA" id="ARBA00022553"/>
    </source>
</evidence>
<keyword evidence="3" id="KW-0596">Phosphopantetheine</keyword>
<dbReference type="Gene3D" id="3.30.559.30">
    <property type="entry name" value="Nonribosomal peptide synthetase, condensation domain"/>
    <property type="match status" value="3"/>
</dbReference>
<name>A0A545SLU5_9GAMM</name>
<dbReference type="CDD" id="cd19531">
    <property type="entry name" value="LCL_NRPS-like"/>
    <property type="match status" value="3"/>
</dbReference>
<evidence type="ECO:0000256" key="5">
    <source>
        <dbReference type="ARBA" id="ARBA00022598"/>
    </source>
</evidence>
<dbReference type="InterPro" id="IPR020845">
    <property type="entry name" value="AMP-binding_CS"/>
</dbReference>
<dbReference type="Gene3D" id="3.40.50.980">
    <property type="match status" value="4"/>
</dbReference>
<dbReference type="InterPro" id="IPR020806">
    <property type="entry name" value="PKS_PP-bd"/>
</dbReference>
<dbReference type="Proteomes" id="UP000319732">
    <property type="component" value="Unassembled WGS sequence"/>
</dbReference>
<evidence type="ECO:0000256" key="6">
    <source>
        <dbReference type="SAM" id="MobiDB-lite"/>
    </source>
</evidence>
<feature type="compositionally biased region" description="Low complexity" evidence="6">
    <location>
        <begin position="3085"/>
        <end position="3117"/>
    </location>
</feature>
<dbReference type="SUPFAM" id="SSF47336">
    <property type="entry name" value="ACP-like"/>
    <property type="match status" value="4"/>
</dbReference>
<dbReference type="InterPro" id="IPR036736">
    <property type="entry name" value="ACP-like_sf"/>
</dbReference>
<evidence type="ECO:0000256" key="1">
    <source>
        <dbReference type="ARBA" id="ARBA00001957"/>
    </source>
</evidence>
<dbReference type="Pfam" id="PF00550">
    <property type="entry name" value="PP-binding"/>
    <property type="match status" value="4"/>
</dbReference>
<dbReference type="FunFam" id="3.40.50.12780:FF:000012">
    <property type="entry name" value="Non-ribosomal peptide synthetase"/>
    <property type="match status" value="1"/>
</dbReference>
<feature type="domain" description="Carrier" evidence="7">
    <location>
        <begin position="3265"/>
        <end position="3340"/>
    </location>
</feature>